<dbReference type="Ensembl" id="ENSDCDT00010060099.1">
    <property type="protein sequence ID" value="ENSDCDP00010049692.1"/>
    <property type="gene ID" value="ENSDCDG00010029674.1"/>
</dbReference>
<keyword evidence="4" id="KW-1185">Reference proteome</keyword>
<proteinExistence type="predicted"/>
<evidence type="ECO:0000256" key="1">
    <source>
        <dbReference type="SAM" id="MobiDB-lite"/>
    </source>
</evidence>
<dbReference type="RefSeq" id="XP_028857376.1">
    <property type="nucleotide sequence ID" value="XM_029001543.1"/>
</dbReference>
<dbReference type="Gene3D" id="3.40.50.10140">
    <property type="entry name" value="Toll/interleukin-1 receptor homology (TIR) domain"/>
    <property type="match status" value="1"/>
</dbReference>
<dbReference type="GO" id="GO:0005737">
    <property type="term" value="C:cytoplasm"/>
    <property type="evidence" value="ECO:0007669"/>
    <property type="project" value="TreeGrafter"/>
</dbReference>
<dbReference type="GO" id="GO:2000343">
    <property type="term" value="P:positive regulation of chemokine (C-X-C motif) ligand 2 production"/>
    <property type="evidence" value="ECO:0007669"/>
    <property type="project" value="TreeGrafter"/>
</dbReference>
<dbReference type="GO" id="GO:0035662">
    <property type="term" value="F:Toll-like receptor 4 binding"/>
    <property type="evidence" value="ECO:0007669"/>
    <property type="project" value="TreeGrafter"/>
</dbReference>
<dbReference type="PANTHER" id="PTHR22662">
    <property type="entry name" value="TIRAP"/>
    <property type="match status" value="1"/>
</dbReference>
<evidence type="ECO:0000259" key="2">
    <source>
        <dbReference type="PROSITE" id="PS50104"/>
    </source>
</evidence>
<feature type="region of interest" description="Disordered" evidence="1">
    <location>
        <begin position="1"/>
        <end position="52"/>
    </location>
</feature>
<organism evidence="3 4">
    <name type="scientific">Denticeps clupeoides</name>
    <name type="common">denticle herring</name>
    <dbReference type="NCBI Taxonomy" id="299321"/>
    <lineage>
        <taxon>Eukaryota</taxon>
        <taxon>Metazoa</taxon>
        <taxon>Chordata</taxon>
        <taxon>Craniata</taxon>
        <taxon>Vertebrata</taxon>
        <taxon>Euteleostomi</taxon>
        <taxon>Actinopterygii</taxon>
        <taxon>Neopterygii</taxon>
        <taxon>Teleostei</taxon>
        <taxon>Clupei</taxon>
        <taxon>Clupeiformes</taxon>
        <taxon>Denticipitoidei</taxon>
        <taxon>Denticipitidae</taxon>
        <taxon>Denticeps</taxon>
    </lineage>
</organism>
<feature type="compositionally biased region" description="Polar residues" evidence="1">
    <location>
        <begin position="14"/>
        <end position="24"/>
    </location>
</feature>
<evidence type="ECO:0000313" key="3">
    <source>
        <dbReference type="Ensembl" id="ENSDCDP00010049692.1"/>
    </source>
</evidence>
<dbReference type="GO" id="GO:0034142">
    <property type="term" value="P:toll-like receptor 4 signaling pathway"/>
    <property type="evidence" value="ECO:0007669"/>
    <property type="project" value="TreeGrafter"/>
</dbReference>
<name>A0AAY4DW21_9TELE</name>
<dbReference type="Pfam" id="PF13676">
    <property type="entry name" value="TIR_2"/>
    <property type="match status" value="1"/>
</dbReference>
<dbReference type="SUPFAM" id="SSF52200">
    <property type="entry name" value="Toll/Interleukin receptor TIR domain"/>
    <property type="match status" value="1"/>
</dbReference>
<dbReference type="InterPro" id="IPR035897">
    <property type="entry name" value="Toll_tir_struct_dom_sf"/>
</dbReference>
<dbReference type="GO" id="GO:0035663">
    <property type="term" value="F:Toll-like receptor 2 binding"/>
    <property type="evidence" value="ECO:0007669"/>
    <property type="project" value="TreeGrafter"/>
</dbReference>
<feature type="compositionally biased region" description="Low complexity" evidence="1">
    <location>
        <begin position="25"/>
        <end position="52"/>
    </location>
</feature>
<feature type="domain" description="TIR" evidence="2">
    <location>
        <begin position="87"/>
        <end position="219"/>
    </location>
</feature>
<dbReference type="PROSITE" id="PS50104">
    <property type="entry name" value="TIR"/>
    <property type="match status" value="1"/>
</dbReference>
<dbReference type="AlphaFoldDB" id="A0AAY4DW21"/>
<dbReference type="GO" id="GO:0043123">
    <property type="term" value="P:positive regulation of canonical NF-kappaB signal transduction"/>
    <property type="evidence" value="ECO:0007669"/>
    <property type="project" value="TreeGrafter"/>
</dbReference>
<accession>A0AAY4DW21</accession>
<dbReference type="Proteomes" id="UP000694580">
    <property type="component" value="Chromosome 13"/>
</dbReference>
<dbReference type="GeneTree" id="ENSGT00510000048428"/>
<dbReference type="InterPro" id="IPR017279">
    <property type="entry name" value="Tol-interleuk_rcpt_adapt_Tirap"/>
</dbReference>
<gene>
    <name evidence="3" type="primary">TIRAP</name>
</gene>
<reference evidence="3 4" key="1">
    <citation type="submission" date="2020-06" db="EMBL/GenBank/DDBJ databases">
        <authorList>
            <consortium name="Wellcome Sanger Institute Data Sharing"/>
        </authorList>
    </citation>
    <scope>NUCLEOTIDE SEQUENCE [LARGE SCALE GENOMIC DNA]</scope>
</reference>
<dbReference type="InterPro" id="IPR000157">
    <property type="entry name" value="TIR_dom"/>
</dbReference>
<dbReference type="PANTHER" id="PTHR22662:SF0">
    <property type="entry name" value="TOLL_INTERLEUKIN-1 RECEPTOR DOMAIN-CONTAINING ADAPTER PROTEIN"/>
    <property type="match status" value="1"/>
</dbReference>
<sequence length="246" mass="27283">MNDWFRKLLGKPKSYSSTGSSPNHSQSGASASTSSTFPGPCSSTLSSGTLSSSSSEAACLSSVDCRSSDGSSEHKHPALLSAFRESREYDLCVCHSSADDAEAVRLVSFLEAPSRGLRCFLRARDCAPGGAVSTELYEAVRSSHCWVLLITPDFLQDEWCLYQMHQALAEGPMSNRIIPTMLHLPFSQRPKELQFYYSFDLSKNRECGYQMVYRTFFQYLCDELKKNENSVNLSDSVDPSNSKEND</sequence>
<protein>
    <recommendedName>
        <fullName evidence="2">TIR domain-containing protein</fullName>
    </recommendedName>
</protein>
<dbReference type="GO" id="GO:0032760">
    <property type="term" value="P:positive regulation of tumor necrosis factor production"/>
    <property type="evidence" value="ECO:0007669"/>
    <property type="project" value="TreeGrafter"/>
</dbReference>
<dbReference type="GeneID" id="114802537"/>
<evidence type="ECO:0000313" key="4">
    <source>
        <dbReference type="Proteomes" id="UP000694580"/>
    </source>
</evidence>
<dbReference type="GO" id="GO:0005886">
    <property type="term" value="C:plasma membrane"/>
    <property type="evidence" value="ECO:0007669"/>
    <property type="project" value="TreeGrafter"/>
</dbReference>
<reference evidence="3" key="2">
    <citation type="submission" date="2025-08" db="UniProtKB">
        <authorList>
            <consortium name="Ensembl"/>
        </authorList>
    </citation>
    <scope>IDENTIFICATION</scope>
</reference>
<reference evidence="3" key="3">
    <citation type="submission" date="2025-09" db="UniProtKB">
        <authorList>
            <consortium name="Ensembl"/>
        </authorList>
    </citation>
    <scope>IDENTIFICATION</scope>
</reference>